<organism evidence="3 4">
    <name type="scientific">Xylocopilactobacillus apicola</name>
    <dbReference type="NCBI Taxonomy" id="2932184"/>
    <lineage>
        <taxon>Bacteria</taxon>
        <taxon>Bacillati</taxon>
        <taxon>Bacillota</taxon>
        <taxon>Bacilli</taxon>
        <taxon>Lactobacillales</taxon>
        <taxon>Lactobacillaceae</taxon>
        <taxon>Xylocopilactobacillus</taxon>
    </lineage>
</organism>
<keyword evidence="1" id="KW-0812">Transmembrane</keyword>
<dbReference type="EMBL" id="AP026802">
    <property type="protein sequence ID" value="BDR57926.1"/>
    <property type="molecule type" value="Genomic_DNA"/>
</dbReference>
<dbReference type="Gene3D" id="3.10.310.50">
    <property type="match status" value="1"/>
</dbReference>
<evidence type="ECO:0000259" key="2">
    <source>
        <dbReference type="Pfam" id="PF04536"/>
    </source>
</evidence>
<dbReference type="RefSeq" id="WP_317635855.1">
    <property type="nucleotide sequence ID" value="NZ_AP026802.1"/>
</dbReference>
<feature type="transmembrane region" description="Helical" evidence="1">
    <location>
        <begin position="185"/>
        <end position="209"/>
    </location>
</feature>
<dbReference type="AlphaFoldDB" id="A0AAU9D6D5"/>
<dbReference type="KEGG" id="xap:XA3_03670"/>
<dbReference type="Pfam" id="PF04536">
    <property type="entry name" value="TPM_phosphatase"/>
    <property type="match status" value="1"/>
</dbReference>
<proteinExistence type="predicted"/>
<reference evidence="3 4" key="1">
    <citation type="journal article" date="2023" name="Microbiol. Spectr.">
        <title>Symbiosis of Carpenter Bees with Uncharacterized Lactic Acid Bacteria Showing NAD Auxotrophy.</title>
        <authorList>
            <person name="Kawasaki S."/>
            <person name="Ozawa K."/>
            <person name="Mori T."/>
            <person name="Yamamoto A."/>
            <person name="Ito M."/>
            <person name="Ohkuma M."/>
            <person name="Sakamoto M."/>
            <person name="Matsutani M."/>
        </authorList>
    </citation>
    <scope>NUCLEOTIDE SEQUENCE [LARGE SCALE GENOMIC DNA]</scope>
    <source>
        <strain evidence="3 4">XA3</strain>
    </source>
</reference>
<keyword evidence="4" id="KW-1185">Reference proteome</keyword>
<dbReference type="InterPro" id="IPR007621">
    <property type="entry name" value="TPM_dom"/>
</dbReference>
<gene>
    <name evidence="3" type="ORF">XA3_03670</name>
</gene>
<dbReference type="PANTHER" id="PTHR30373">
    <property type="entry name" value="UPF0603 PROTEIN YGCG"/>
    <property type="match status" value="1"/>
</dbReference>
<evidence type="ECO:0000313" key="3">
    <source>
        <dbReference type="EMBL" id="BDR57926.1"/>
    </source>
</evidence>
<keyword evidence="1" id="KW-1133">Transmembrane helix</keyword>
<keyword evidence="1" id="KW-0472">Membrane</keyword>
<accession>A0AAU9D6D5</accession>
<dbReference type="Proteomes" id="UP001321861">
    <property type="component" value="Chromosome"/>
</dbReference>
<dbReference type="PANTHER" id="PTHR30373:SF2">
    <property type="entry name" value="UPF0603 PROTEIN YGCG"/>
    <property type="match status" value="1"/>
</dbReference>
<name>A0AAU9D6D5_9LACO</name>
<protein>
    <recommendedName>
        <fullName evidence="2">TPM domain-containing protein</fullName>
    </recommendedName>
</protein>
<feature type="domain" description="TPM" evidence="2">
    <location>
        <begin position="40"/>
        <end position="167"/>
    </location>
</feature>
<evidence type="ECO:0000256" key="1">
    <source>
        <dbReference type="SAM" id="Phobius"/>
    </source>
</evidence>
<sequence>MRKKIKLNIVLFVAILFNAIAWPQIVKAATLPSSPRSFYYDEAGLLTDSTQQLIENKNRQYKNKSHAPQVVVAVVNSTGGEQVGTYARDLFQSWRIGDYSKNNGVLILYALNNGERNVVIQVGNGLDNQLNASKRSQILEDNRTNLKSTDSLLVNQGIQQTFNSITQVIDENPSTSSASPVVKGIVFQIVAPIIIFIIVASAVGIWLTVKRYHSMSKQEFIRDTRRRNLWSYSRYRNYGDDHFDDHFSGGGGGSGGSAGGSSDI</sequence>
<evidence type="ECO:0000313" key="4">
    <source>
        <dbReference type="Proteomes" id="UP001321861"/>
    </source>
</evidence>